<dbReference type="OrthoDB" id="541276at2759"/>
<dbReference type="PROSITE" id="PS50011">
    <property type="entry name" value="PROTEIN_KINASE_DOM"/>
    <property type="match status" value="1"/>
</dbReference>
<name>A0A5C3KTE3_COPMA</name>
<dbReference type="GO" id="GO:0004713">
    <property type="term" value="F:protein tyrosine kinase activity"/>
    <property type="evidence" value="ECO:0007669"/>
    <property type="project" value="InterPro"/>
</dbReference>
<dbReference type="Gene3D" id="1.10.510.10">
    <property type="entry name" value="Transferase(Phosphotransferase) domain 1"/>
    <property type="match status" value="1"/>
</dbReference>
<keyword evidence="2" id="KW-0067">ATP-binding</keyword>
<protein>
    <submittedName>
        <fullName evidence="4">Kinase-like protein</fullName>
    </submittedName>
</protein>
<dbReference type="GO" id="GO:0005524">
    <property type="term" value="F:ATP binding"/>
    <property type="evidence" value="ECO:0007669"/>
    <property type="project" value="UniProtKB-KW"/>
</dbReference>
<dbReference type="STRING" id="230819.A0A5C3KTE3"/>
<reference evidence="4 5" key="1">
    <citation type="journal article" date="2019" name="Nat. Ecol. Evol.">
        <title>Megaphylogeny resolves global patterns of mushroom evolution.</title>
        <authorList>
            <person name="Varga T."/>
            <person name="Krizsan K."/>
            <person name="Foldi C."/>
            <person name="Dima B."/>
            <person name="Sanchez-Garcia M."/>
            <person name="Sanchez-Ramirez S."/>
            <person name="Szollosi G.J."/>
            <person name="Szarkandi J.G."/>
            <person name="Papp V."/>
            <person name="Albert L."/>
            <person name="Andreopoulos W."/>
            <person name="Angelini C."/>
            <person name="Antonin V."/>
            <person name="Barry K.W."/>
            <person name="Bougher N.L."/>
            <person name="Buchanan P."/>
            <person name="Buyck B."/>
            <person name="Bense V."/>
            <person name="Catcheside P."/>
            <person name="Chovatia M."/>
            <person name="Cooper J."/>
            <person name="Damon W."/>
            <person name="Desjardin D."/>
            <person name="Finy P."/>
            <person name="Geml J."/>
            <person name="Haridas S."/>
            <person name="Hughes K."/>
            <person name="Justo A."/>
            <person name="Karasinski D."/>
            <person name="Kautmanova I."/>
            <person name="Kiss B."/>
            <person name="Kocsube S."/>
            <person name="Kotiranta H."/>
            <person name="LaButti K.M."/>
            <person name="Lechner B.E."/>
            <person name="Liimatainen K."/>
            <person name="Lipzen A."/>
            <person name="Lukacs Z."/>
            <person name="Mihaltcheva S."/>
            <person name="Morgado L.N."/>
            <person name="Niskanen T."/>
            <person name="Noordeloos M.E."/>
            <person name="Ohm R.A."/>
            <person name="Ortiz-Santana B."/>
            <person name="Ovrebo C."/>
            <person name="Racz N."/>
            <person name="Riley R."/>
            <person name="Savchenko A."/>
            <person name="Shiryaev A."/>
            <person name="Soop K."/>
            <person name="Spirin V."/>
            <person name="Szebenyi C."/>
            <person name="Tomsovsky M."/>
            <person name="Tulloss R.E."/>
            <person name="Uehling J."/>
            <person name="Grigoriev I.V."/>
            <person name="Vagvolgyi C."/>
            <person name="Papp T."/>
            <person name="Martin F.M."/>
            <person name="Miettinen O."/>
            <person name="Hibbett D.S."/>
            <person name="Nagy L.G."/>
        </authorList>
    </citation>
    <scope>NUCLEOTIDE SEQUENCE [LARGE SCALE GENOMIC DNA]</scope>
    <source>
        <strain evidence="4 5">CBS 121175</strain>
    </source>
</reference>
<evidence type="ECO:0000259" key="3">
    <source>
        <dbReference type="PROSITE" id="PS50011"/>
    </source>
</evidence>
<dbReference type="AlphaFoldDB" id="A0A5C3KTE3"/>
<accession>A0A5C3KTE3</accession>
<dbReference type="SUPFAM" id="SSF56112">
    <property type="entry name" value="Protein kinase-like (PK-like)"/>
    <property type="match status" value="1"/>
</dbReference>
<dbReference type="InterPro" id="IPR008266">
    <property type="entry name" value="Tyr_kinase_AS"/>
</dbReference>
<dbReference type="GO" id="GO:0035556">
    <property type="term" value="P:intracellular signal transduction"/>
    <property type="evidence" value="ECO:0007669"/>
    <property type="project" value="TreeGrafter"/>
</dbReference>
<keyword evidence="5" id="KW-1185">Reference proteome</keyword>
<evidence type="ECO:0000313" key="5">
    <source>
        <dbReference type="Proteomes" id="UP000307440"/>
    </source>
</evidence>
<sequence>MSNKFATSASNGDHPVPGTLIDNDTLELVEIVDTSGYGIVYRAVETFIKPNKKPKTFTVKVFSCTDGKRSNHIREASLQYHVSGHPGIISLYQVLEEDNHMYFVMYYANSKDLFHQIDQRCYLGNDHVIKSVFKQLLDAVDHLHCMGVYHRDLRPENILCLENGLRVAISEFGSATTDRRSVEFRTRSIYHSPECQAGRYASDAYSPMATDVWSLGIILLNMVTGRNPWESATADDPIFQAYGRSPFNFFPSVLPISTAFNKLMIQVLDPNWKTRLSLHHFRQKIESISTF</sequence>
<dbReference type="InterPro" id="IPR000719">
    <property type="entry name" value="Prot_kinase_dom"/>
</dbReference>
<keyword evidence="4" id="KW-0418">Kinase</keyword>
<evidence type="ECO:0000313" key="4">
    <source>
        <dbReference type="EMBL" id="TFK23820.1"/>
    </source>
</evidence>
<dbReference type="SMART" id="SM00219">
    <property type="entry name" value="TyrKc"/>
    <property type="match status" value="1"/>
</dbReference>
<evidence type="ECO:0000256" key="2">
    <source>
        <dbReference type="ARBA" id="ARBA00022840"/>
    </source>
</evidence>
<gene>
    <name evidence="4" type="ORF">FA15DRAFT_593537</name>
</gene>
<dbReference type="GO" id="GO:0004674">
    <property type="term" value="F:protein serine/threonine kinase activity"/>
    <property type="evidence" value="ECO:0007669"/>
    <property type="project" value="TreeGrafter"/>
</dbReference>
<evidence type="ECO:0000256" key="1">
    <source>
        <dbReference type="ARBA" id="ARBA00022741"/>
    </source>
</evidence>
<organism evidence="4 5">
    <name type="scientific">Coprinopsis marcescibilis</name>
    <name type="common">Agaric fungus</name>
    <name type="synonym">Psathyrella marcescibilis</name>
    <dbReference type="NCBI Taxonomy" id="230819"/>
    <lineage>
        <taxon>Eukaryota</taxon>
        <taxon>Fungi</taxon>
        <taxon>Dikarya</taxon>
        <taxon>Basidiomycota</taxon>
        <taxon>Agaricomycotina</taxon>
        <taxon>Agaricomycetes</taxon>
        <taxon>Agaricomycetidae</taxon>
        <taxon>Agaricales</taxon>
        <taxon>Agaricineae</taxon>
        <taxon>Psathyrellaceae</taxon>
        <taxon>Coprinopsis</taxon>
    </lineage>
</organism>
<keyword evidence="1" id="KW-0547">Nucleotide-binding</keyword>
<dbReference type="PANTHER" id="PTHR24346:SF75">
    <property type="entry name" value="AURORA KINASE"/>
    <property type="match status" value="1"/>
</dbReference>
<dbReference type="GO" id="GO:0005737">
    <property type="term" value="C:cytoplasm"/>
    <property type="evidence" value="ECO:0007669"/>
    <property type="project" value="TreeGrafter"/>
</dbReference>
<dbReference type="PANTHER" id="PTHR24346">
    <property type="entry name" value="MAP/MICROTUBULE AFFINITY-REGULATING KINASE"/>
    <property type="match status" value="1"/>
</dbReference>
<dbReference type="EMBL" id="ML210211">
    <property type="protein sequence ID" value="TFK23820.1"/>
    <property type="molecule type" value="Genomic_DNA"/>
</dbReference>
<feature type="domain" description="Protein kinase" evidence="3">
    <location>
        <begin position="26"/>
        <end position="291"/>
    </location>
</feature>
<dbReference type="InterPro" id="IPR011009">
    <property type="entry name" value="Kinase-like_dom_sf"/>
</dbReference>
<keyword evidence="4" id="KW-0808">Transferase</keyword>
<feature type="non-terminal residue" evidence="4">
    <location>
        <position position="291"/>
    </location>
</feature>
<dbReference type="PROSITE" id="PS00109">
    <property type="entry name" value="PROTEIN_KINASE_TYR"/>
    <property type="match status" value="1"/>
</dbReference>
<dbReference type="InterPro" id="IPR020635">
    <property type="entry name" value="Tyr_kinase_cat_dom"/>
</dbReference>
<proteinExistence type="predicted"/>
<dbReference type="Pfam" id="PF00069">
    <property type="entry name" value="Pkinase"/>
    <property type="match status" value="1"/>
</dbReference>
<dbReference type="Proteomes" id="UP000307440">
    <property type="component" value="Unassembled WGS sequence"/>
</dbReference>